<dbReference type="AlphaFoldDB" id="A0A8J3VSM8"/>
<dbReference type="GO" id="GO:0043531">
    <property type="term" value="F:ADP binding"/>
    <property type="evidence" value="ECO:0007669"/>
    <property type="project" value="InterPro"/>
</dbReference>
<dbReference type="InterPro" id="IPR027417">
    <property type="entry name" value="P-loop_NTPase"/>
</dbReference>
<feature type="region of interest" description="Disordered" evidence="1">
    <location>
        <begin position="163"/>
        <end position="189"/>
    </location>
</feature>
<name>A0A8J3VSM8_9ACTN</name>
<keyword evidence="2" id="KW-1133">Transmembrane helix</keyword>
<evidence type="ECO:0000259" key="3">
    <source>
        <dbReference type="SMART" id="SM00382"/>
    </source>
</evidence>
<feature type="compositionally biased region" description="Basic and acidic residues" evidence="1">
    <location>
        <begin position="104"/>
        <end position="117"/>
    </location>
</feature>
<dbReference type="RefSeq" id="WP_203921028.1">
    <property type="nucleotide sequence ID" value="NZ_BONZ01000055.1"/>
</dbReference>
<dbReference type="PANTHER" id="PTHR47691">
    <property type="entry name" value="REGULATOR-RELATED"/>
    <property type="match status" value="1"/>
</dbReference>
<protein>
    <recommendedName>
        <fullName evidence="3">AAA+ ATPase domain-containing protein</fullName>
    </recommendedName>
</protein>
<feature type="domain" description="AAA+ ATPase" evidence="3">
    <location>
        <begin position="189"/>
        <end position="343"/>
    </location>
</feature>
<dbReference type="Gene3D" id="3.40.50.300">
    <property type="entry name" value="P-loop containing nucleotide triphosphate hydrolases"/>
    <property type="match status" value="1"/>
</dbReference>
<feature type="compositionally biased region" description="Basic and acidic residues" evidence="1">
    <location>
        <begin position="76"/>
        <end position="94"/>
    </location>
</feature>
<dbReference type="SMART" id="SM00382">
    <property type="entry name" value="AAA"/>
    <property type="match status" value="1"/>
</dbReference>
<comment type="caution">
    <text evidence="4">The sequence shown here is derived from an EMBL/GenBank/DDBJ whole genome shotgun (WGS) entry which is preliminary data.</text>
</comment>
<dbReference type="Proteomes" id="UP000642748">
    <property type="component" value="Unassembled WGS sequence"/>
</dbReference>
<gene>
    <name evidence="4" type="ORF">Raf01_56440</name>
</gene>
<dbReference type="InterPro" id="IPR011990">
    <property type="entry name" value="TPR-like_helical_dom_sf"/>
</dbReference>
<dbReference type="Gene3D" id="1.25.40.10">
    <property type="entry name" value="Tetratricopeptide repeat domain"/>
    <property type="match status" value="1"/>
</dbReference>
<sequence length="983" mass="108500">MRRRIGRRYIVRIRLSVRGLRRTLHPYRLVIAGIAGGLGAILGAVYDQIETRLKIVTIIAIGVLTAMAVVLTEPPKGGDEQLRSEEQKLLDAPRPRRRRRKRVEGRSVDGRSVDGRSVDGGPARPRFAWWRWWPRRIAPTLPPSDGLFCGRVRELAELTERHDAARAARQRPARSPAPAEQDAGRGTTGPVLLLIHGKPGVGKSALALELGRRLASEYPHGQVYANLGTLRDARTPREILGILLKALGWPEGEIPSQTVECAKIFRSLTTKRRVLFVLDAARQPDQVLEVLPADPRSAVIVTSRRDFGTDLGVPSYPLDVPDPDEAIAILRSASDTDDGTRPECAAQIVQACGALPLAIRAAAERVNPGGAELCHVAGLLTPPASRLSWLERPDISVVERIASEYDRLLDQEKRALQLLTLIDSPTFVPWVLAPLLGVASSEAENLVAQLGAAQMLDNVRRDEATGLARYSFHPLVRLFAEAKLDDEVSSDERAEARRRLDEAYREVVMGVLARVDPTFWLPPPTPKYLKPHSNVPRRLAADPHPWIRAEYRNLLRCIELSHVDESALCWRIAAQLDGCVPDELRPDASLRAYDLAIKAARSDHNDLGLIQVLLAKGTFLNGVECYQEGREVLDEVVDRARQLRRGDDRHKAQEGARMEVLARRKIGEAYLQMGAYEKADRAFRVAYTAAAASGEETERRLVRLLLAETRQVDSPDPDELDAGGSDSSRFRAVLGSAEATRRRHEWGQASEYLARALELSDDDAQREATVRYRMARLNLDWHLHEHGWPYGPSAAPAGGTPSEFSLADHAVRHAAEAVLIFRRTGNKIGEVRAHCMLTRALLAAGHRVEAQRVGHAAEQELETIDPQVAGRALGPLTARVWRAMGDMLLCHGDVVNGRRRLMQAATLFGQEHDWAAQTEALRRLRDVPWAADSSAAHEHLVPAGPPIRGYAEEPPSAGGRGPVTVPPAGRQPPRQSSPPARPR</sequence>
<keyword evidence="5" id="KW-1185">Reference proteome</keyword>
<feature type="transmembrane region" description="Helical" evidence="2">
    <location>
        <begin position="27"/>
        <end position="46"/>
    </location>
</feature>
<evidence type="ECO:0000313" key="4">
    <source>
        <dbReference type="EMBL" id="GIH17472.1"/>
    </source>
</evidence>
<dbReference type="PANTHER" id="PTHR47691:SF3">
    <property type="entry name" value="HTH-TYPE TRANSCRIPTIONAL REGULATOR RV0890C-RELATED"/>
    <property type="match status" value="1"/>
</dbReference>
<feature type="region of interest" description="Disordered" evidence="1">
    <location>
        <begin position="938"/>
        <end position="983"/>
    </location>
</feature>
<evidence type="ECO:0000256" key="2">
    <source>
        <dbReference type="SAM" id="Phobius"/>
    </source>
</evidence>
<evidence type="ECO:0000256" key="1">
    <source>
        <dbReference type="SAM" id="MobiDB-lite"/>
    </source>
</evidence>
<organism evidence="4 5">
    <name type="scientific">Rugosimonospora africana</name>
    <dbReference type="NCBI Taxonomy" id="556532"/>
    <lineage>
        <taxon>Bacteria</taxon>
        <taxon>Bacillati</taxon>
        <taxon>Actinomycetota</taxon>
        <taxon>Actinomycetes</taxon>
        <taxon>Micromonosporales</taxon>
        <taxon>Micromonosporaceae</taxon>
        <taxon>Rugosimonospora</taxon>
    </lineage>
</organism>
<accession>A0A8J3VSM8</accession>
<proteinExistence type="predicted"/>
<evidence type="ECO:0000313" key="5">
    <source>
        <dbReference type="Proteomes" id="UP000642748"/>
    </source>
</evidence>
<dbReference type="SUPFAM" id="SSF48452">
    <property type="entry name" value="TPR-like"/>
    <property type="match status" value="1"/>
</dbReference>
<feature type="region of interest" description="Disordered" evidence="1">
    <location>
        <begin position="75"/>
        <end position="119"/>
    </location>
</feature>
<keyword evidence="2" id="KW-0812">Transmembrane</keyword>
<keyword evidence="2" id="KW-0472">Membrane</keyword>
<dbReference type="SUPFAM" id="SSF52540">
    <property type="entry name" value="P-loop containing nucleoside triphosphate hydrolases"/>
    <property type="match status" value="1"/>
</dbReference>
<reference evidence="4" key="1">
    <citation type="submission" date="2021-01" db="EMBL/GenBank/DDBJ databases">
        <title>Whole genome shotgun sequence of Rugosimonospora africana NBRC 104875.</title>
        <authorList>
            <person name="Komaki H."/>
            <person name="Tamura T."/>
        </authorList>
    </citation>
    <scope>NUCLEOTIDE SEQUENCE</scope>
    <source>
        <strain evidence="4">NBRC 104875</strain>
    </source>
</reference>
<dbReference type="InterPro" id="IPR003593">
    <property type="entry name" value="AAA+_ATPase"/>
</dbReference>
<dbReference type="EMBL" id="BONZ01000055">
    <property type="protein sequence ID" value="GIH17472.1"/>
    <property type="molecule type" value="Genomic_DNA"/>
</dbReference>